<dbReference type="Proteomes" id="UP001497535">
    <property type="component" value="Unassembled WGS sequence"/>
</dbReference>
<name>A0ACB0XW70_MELEN</name>
<protein>
    <submittedName>
        <fullName evidence="1">Uncharacterized protein</fullName>
    </submittedName>
</protein>
<evidence type="ECO:0000313" key="2">
    <source>
        <dbReference type="Proteomes" id="UP001497535"/>
    </source>
</evidence>
<evidence type="ECO:0000313" key="1">
    <source>
        <dbReference type="EMBL" id="CAK5019699.1"/>
    </source>
</evidence>
<keyword evidence="2" id="KW-1185">Reference proteome</keyword>
<dbReference type="EMBL" id="CAVMJV010000003">
    <property type="protein sequence ID" value="CAK5019699.1"/>
    <property type="molecule type" value="Genomic_DNA"/>
</dbReference>
<proteinExistence type="predicted"/>
<organism evidence="1 2">
    <name type="scientific">Meloidogyne enterolobii</name>
    <name type="common">Root-knot nematode worm</name>
    <name type="synonym">Meloidogyne mayaguensis</name>
    <dbReference type="NCBI Taxonomy" id="390850"/>
    <lineage>
        <taxon>Eukaryota</taxon>
        <taxon>Metazoa</taxon>
        <taxon>Ecdysozoa</taxon>
        <taxon>Nematoda</taxon>
        <taxon>Chromadorea</taxon>
        <taxon>Rhabditida</taxon>
        <taxon>Tylenchina</taxon>
        <taxon>Tylenchomorpha</taxon>
        <taxon>Tylenchoidea</taxon>
        <taxon>Meloidogynidae</taxon>
        <taxon>Meloidogyninae</taxon>
        <taxon>Meloidogyne</taxon>
    </lineage>
</organism>
<sequence>MFSIRSFLSSFVLRFCSTYYSPSTHLLPPAICLSCSFFKEFFVLWPSVTAVKPLLYLSIHSTDSRKFSISEINLLFYCQCLFIFLKVYRFSFKI</sequence>
<comment type="caution">
    <text evidence="1">The sequence shown here is derived from an EMBL/GenBank/DDBJ whole genome shotgun (WGS) entry which is preliminary data.</text>
</comment>
<gene>
    <name evidence="1" type="ORF">MENTE1834_LOCUS4214</name>
</gene>
<accession>A0ACB0XW70</accession>
<reference evidence="1" key="1">
    <citation type="submission" date="2023-11" db="EMBL/GenBank/DDBJ databases">
        <authorList>
            <person name="Poullet M."/>
        </authorList>
    </citation>
    <scope>NUCLEOTIDE SEQUENCE</scope>
    <source>
        <strain evidence="1">E1834</strain>
    </source>
</reference>